<gene>
    <name evidence="2" type="ORF">O181_005744</name>
</gene>
<evidence type="ECO:0000256" key="1">
    <source>
        <dbReference type="SAM" id="MobiDB-lite"/>
    </source>
</evidence>
<keyword evidence="3" id="KW-1185">Reference proteome</keyword>
<name>A0A9Q3GG64_9BASI</name>
<proteinExistence type="predicted"/>
<evidence type="ECO:0000313" key="3">
    <source>
        <dbReference type="Proteomes" id="UP000765509"/>
    </source>
</evidence>
<dbReference type="EMBL" id="AVOT02001192">
    <property type="protein sequence ID" value="MBW0466029.1"/>
    <property type="molecule type" value="Genomic_DNA"/>
</dbReference>
<feature type="region of interest" description="Disordered" evidence="1">
    <location>
        <begin position="51"/>
        <end position="94"/>
    </location>
</feature>
<comment type="caution">
    <text evidence="2">The sequence shown here is derived from an EMBL/GenBank/DDBJ whole genome shotgun (WGS) entry which is preliminary data.</text>
</comment>
<dbReference type="Proteomes" id="UP000765509">
    <property type="component" value="Unassembled WGS sequence"/>
</dbReference>
<evidence type="ECO:0000313" key="2">
    <source>
        <dbReference type="EMBL" id="MBW0466029.1"/>
    </source>
</evidence>
<dbReference type="AlphaFoldDB" id="A0A9Q3GG64"/>
<sequence length="94" mass="10609">MLGNVGTNPLRIDELLENSQNVPQRGRNSEILQGIELTIIKISNQKYKVLEQQKEGGKKGRSPRSFFQKATSSPTSPRGENNKKKNQRKPYTPS</sequence>
<organism evidence="2 3">
    <name type="scientific">Austropuccinia psidii MF-1</name>
    <dbReference type="NCBI Taxonomy" id="1389203"/>
    <lineage>
        <taxon>Eukaryota</taxon>
        <taxon>Fungi</taxon>
        <taxon>Dikarya</taxon>
        <taxon>Basidiomycota</taxon>
        <taxon>Pucciniomycotina</taxon>
        <taxon>Pucciniomycetes</taxon>
        <taxon>Pucciniales</taxon>
        <taxon>Sphaerophragmiaceae</taxon>
        <taxon>Austropuccinia</taxon>
    </lineage>
</organism>
<protein>
    <submittedName>
        <fullName evidence="2">Uncharacterized protein</fullName>
    </submittedName>
</protein>
<reference evidence="2" key="1">
    <citation type="submission" date="2021-03" db="EMBL/GenBank/DDBJ databases">
        <title>Draft genome sequence of rust myrtle Austropuccinia psidii MF-1, a brazilian biotype.</title>
        <authorList>
            <person name="Quecine M.C."/>
            <person name="Pachon D.M.R."/>
            <person name="Bonatelli M.L."/>
            <person name="Correr F.H."/>
            <person name="Franceschini L.M."/>
            <person name="Leite T.F."/>
            <person name="Margarido G.R.A."/>
            <person name="Almeida C.A."/>
            <person name="Ferrarezi J.A."/>
            <person name="Labate C.A."/>
        </authorList>
    </citation>
    <scope>NUCLEOTIDE SEQUENCE</scope>
    <source>
        <strain evidence="2">MF-1</strain>
    </source>
</reference>
<feature type="compositionally biased region" description="Polar residues" evidence="1">
    <location>
        <begin position="68"/>
        <end position="79"/>
    </location>
</feature>
<accession>A0A9Q3GG64</accession>